<gene>
    <name evidence="5 9" type="primary">rplY</name>
    <name evidence="5" type="synonym">ctc</name>
    <name evidence="10" type="ORF">A6E74_06495</name>
    <name evidence="9" type="ORF">ETH01_13220</name>
</gene>
<dbReference type="Gene3D" id="2.170.120.20">
    <property type="entry name" value="Ribosomal protein L25, beta domain"/>
    <property type="match status" value="1"/>
</dbReference>
<dbReference type="RefSeq" id="WP_067483390.1">
    <property type="nucleotide sequence ID" value="NZ_BJUG01000006.1"/>
</dbReference>
<keyword evidence="2 5" id="KW-0694">RNA-binding</keyword>
<feature type="compositionally biased region" description="Acidic residues" evidence="6">
    <location>
        <begin position="183"/>
        <end position="194"/>
    </location>
</feature>
<dbReference type="InterPro" id="IPR029751">
    <property type="entry name" value="Ribosomal_L25_dom"/>
</dbReference>
<name>A0A179ES60_ENTTH</name>
<proteinExistence type="inferred from homology"/>
<dbReference type="InterPro" id="IPR011035">
    <property type="entry name" value="Ribosomal_bL25/Gln-tRNA_synth"/>
</dbReference>
<dbReference type="GO" id="GO:0003735">
    <property type="term" value="F:structural constituent of ribosome"/>
    <property type="evidence" value="ECO:0007669"/>
    <property type="project" value="InterPro"/>
</dbReference>
<keyword evidence="11" id="KW-1185">Reference proteome</keyword>
<reference evidence="10 11" key="1">
    <citation type="submission" date="2016-04" db="EMBL/GenBank/DDBJ databases">
        <title>Draft genome of an Enterococcus thailandicus strain isolated from bovine feces.</title>
        <authorList>
            <person name="Beukers A.G."/>
            <person name="Zaheer R."/>
            <person name="Goji N."/>
            <person name="Cook S.R."/>
            <person name="Amoako K."/>
            <person name="Chaves A.V."/>
            <person name="Ward M.P."/>
            <person name="Mcallister T.A."/>
        </authorList>
    </citation>
    <scope>NUCLEOTIDE SEQUENCE [LARGE SCALE GENOMIC DNA]</scope>
    <source>
        <strain evidence="10 11">F0711D 46</strain>
    </source>
</reference>
<dbReference type="EMBL" id="LWMN01000012">
    <property type="protein sequence ID" value="OAQ55709.1"/>
    <property type="molecule type" value="Genomic_DNA"/>
</dbReference>
<evidence type="ECO:0000256" key="2">
    <source>
        <dbReference type="ARBA" id="ARBA00022884"/>
    </source>
</evidence>
<evidence type="ECO:0000259" key="8">
    <source>
        <dbReference type="Pfam" id="PF14693"/>
    </source>
</evidence>
<evidence type="ECO:0000256" key="1">
    <source>
        <dbReference type="ARBA" id="ARBA00022730"/>
    </source>
</evidence>
<dbReference type="PATRIC" id="fig|417368.6.peg.2191"/>
<accession>A0A179ES60</accession>
<dbReference type="NCBIfam" id="NF004133">
    <property type="entry name" value="PRK05618.2-4"/>
    <property type="match status" value="1"/>
</dbReference>
<dbReference type="PANTHER" id="PTHR33284">
    <property type="entry name" value="RIBOSOMAL PROTEIN L25/GLN-TRNA SYNTHETASE, ANTI-CODON-BINDING DOMAIN-CONTAINING PROTEIN"/>
    <property type="match status" value="1"/>
</dbReference>
<dbReference type="GO" id="GO:0006412">
    <property type="term" value="P:translation"/>
    <property type="evidence" value="ECO:0007669"/>
    <property type="project" value="UniProtKB-UniRule"/>
</dbReference>
<evidence type="ECO:0000256" key="5">
    <source>
        <dbReference type="HAMAP-Rule" id="MF_01334"/>
    </source>
</evidence>
<dbReference type="Pfam" id="PF01386">
    <property type="entry name" value="Ribosomal_L25p"/>
    <property type="match status" value="1"/>
</dbReference>
<comment type="function">
    <text evidence="5">This is one of the proteins that binds to the 5S RNA in the ribosome where it forms part of the central protuberance.</text>
</comment>
<feature type="domain" description="Large ribosomal subunit protein bL25 L25" evidence="7">
    <location>
        <begin position="5"/>
        <end position="91"/>
    </location>
</feature>
<evidence type="ECO:0000256" key="6">
    <source>
        <dbReference type="SAM" id="MobiDB-lite"/>
    </source>
</evidence>
<dbReference type="Proteomes" id="UP000321361">
    <property type="component" value="Unassembled WGS sequence"/>
</dbReference>
<evidence type="ECO:0000313" key="10">
    <source>
        <dbReference type="EMBL" id="OAQ55709.1"/>
    </source>
</evidence>
<dbReference type="NCBIfam" id="TIGR00731">
    <property type="entry name" value="bL25_bact_ctc"/>
    <property type="match status" value="1"/>
</dbReference>
<organism evidence="10 11">
    <name type="scientific">Enterococcus thailandicus</name>
    <dbReference type="NCBI Taxonomy" id="417368"/>
    <lineage>
        <taxon>Bacteria</taxon>
        <taxon>Bacillati</taxon>
        <taxon>Bacillota</taxon>
        <taxon>Bacilli</taxon>
        <taxon>Lactobacillales</taxon>
        <taxon>Enterococcaceae</taxon>
        <taxon>Enterococcus</taxon>
    </lineage>
</organism>
<protein>
    <recommendedName>
        <fullName evidence="5">Large ribosomal subunit protein bL25</fullName>
    </recommendedName>
    <alternativeName>
        <fullName evidence="5">General stress protein CTC</fullName>
    </alternativeName>
</protein>
<feature type="domain" description="Large ribosomal subunit protein bL25 beta" evidence="8">
    <location>
        <begin position="101"/>
        <end position="181"/>
    </location>
</feature>
<dbReference type="AlphaFoldDB" id="A0A179ES60"/>
<dbReference type="Pfam" id="PF14693">
    <property type="entry name" value="Ribosomal_TL5_C"/>
    <property type="match status" value="1"/>
</dbReference>
<feature type="region of interest" description="Disordered" evidence="6">
    <location>
        <begin position="183"/>
        <end position="203"/>
    </location>
</feature>
<reference evidence="9 12" key="2">
    <citation type="submission" date="2019-07" db="EMBL/GenBank/DDBJ databases">
        <title>Whole genome shotgun sequence of Enterococcus thailandicus NBRC 101867.</title>
        <authorList>
            <person name="Hosoyama A."/>
            <person name="Uohara A."/>
            <person name="Ohji S."/>
            <person name="Ichikawa N."/>
        </authorList>
    </citation>
    <scope>NUCLEOTIDE SEQUENCE [LARGE SCALE GENOMIC DNA]</scope>
    <source>
        <strain evidence="9 12">NBRC 101867</strain>
    </source>
</reference>
<dbReference type="GO" id="GO:0008097">
    <property type="term" value="F:5S rRNA binding"/>
    <property type="evidence" value="ECO:0007669"/>
    <property type="project" value="InterPro"/>
</dbReference>
<dbReference type="InterPro" id="IPR020057">
    <property type="entry name" value="Ribosomal_bL25_b-dom"/>
</dbReference>
<dbReference type="GO" id="GO:0022625">
    <property type="term" value="C:cytosolic large ribosomal subunit"/>
    <property type="evidence" value="ECO:0007669"/>
    <property type="project" value="TreeGrafter"/>
</dbReference>
<comment type="subunit">
    <text evidence="5">Part of the 50S ribosomal subunit; part of the 5S rRNA/L5/L18/L25 subcomplex. Contacts the 5S rRNA. Binds to the 5S rRNA independently of L5 and L18.</text>
</comment>
<keyword evidence="1 5" id="KW-0699">rRNA-binding</keyword>
<dbReference type="OrthoDB" id="9790002at2"/>
<dbReference type="InterPro" id="IPR001021">
    <property type="entry name" value="Ribosomal_bL25_long"/>
</dbReference>
<dbReference type="GeneID" id="77486178"/>
<evidence type="ECO:0000313" key="11">
    <source>
        <dbReference type="Proteomes" id="UP000078516"/>
    </source>
</evidence>
<dbReference type="InterPro" id="IPR020930">
    <property type="entry name" value="Ribosomal_uL5_bac-type"/>
</dbReference>
<evidence type="ECO:0000313" key="12">
    <source>
        <dbReference type="Proteomes" id="UP000321361"/>
    </source>
</evidence>
<evidence type="ECO:0000256" key="3">
    <source>
        <dbReference type="ARBA" id="ARBA00022980"/>
    </source>
</evidence>
<comment type="caution">
    <text evidence="10">The sequence shown here is derived from an EMBL/GenBank/DDBJ whole genome shotgun (WGS) entry which is preliminary data.</text>
</comment>
<sequence>MSVSLEVSKRAVRPRSLRNQLRHEGKVPAVVYGYQMESTPISFDGQIFSKMLRENGANTVITMDVDGKKVNTLVHKVQTNTFNNHFEHVEFLSVNMTEDTEVETEVVLVGESAGVKSGGVLAQNLYTVIVSATPDKLPERIEVDVTDLNIGDSITVADLPANKDYAVITDGEEQIAAVVEAQVEEEAEPAEASEPEVIGSTEE</sequence>
<dbReference type="CDD" id="cd00495">
    <property type="entry name" value="Ribosomal_L25_TL5_CTC"/>
    <property type="match status" value="1"/>
</dbReference>
<dbReference type="HAMAP" id="MF_01334">
    <property type="entry name" value="Ribosomal_bL25_CTC"/>
    <property type="match status" value="1"/>
</dbReference>
<dbReference type="PANTHER" id="PTHR33284:SF1">
    <property type="entry name" value="RIBOSOMAL PROTEIN L25_GLN-TRNA SYNTHETASE, ANTI-CODON-BINDING DOMAIN-CONTAINING PROTEIN"/>
    <property type="match status" value="1"/>
</dbReference>
<dbReference type="KEGG" id="eth:CK496_00835"/>
<dbReference type="EMBL" id="BJUG01000006">
    <property type="protein sequence ID" value="GEK37035.1"/>
    <property type="molecule type" value="Genomic_DNA"/>
</dbReference>
<dbReference type="InterPro" id="IPR037121">
    <property type="entry name" value="Ribosomal_bL25_C"/>
</dbReference>
<comment type="similarity">
    <text evidence="5">Belongs to the bacterial ribosomal protein bL25 family. CTC subfamily.</text>
</comment>
<evidence type="ECO:0000256" key="4">
    <source>
        <dbReference type="ARBA" id="ARBA00023274"/>
    </source>
</evidence>
<dbReference type="Proteomes" id="UP000078516">
    <property type="component" value="Unassembled WGS sequence"/>
</dbReference>
<evidence type="ECO:0000313" key="9">
    <source>
        <dbReference type="EMBL" id="GEK37035.1"/>
    </source>
</evidence>
<evidence type="ECO:0000259" key="7">
    <source>
        <dbReference type="Pfam" id="PF01386"/>
    </source>
</evidence>
<keyword evidence="4 5" id="KW-0687">Ribonucleoprotein</keyword>
<keyword evidence="3 5" id="KW-0689">Ribosomal protein</keyword>
<dbReference type="Gene3D" id="2.40.240.10">
    <property type="entry name" value="Ribosomal Protein L25, Chain P"/>
    <property type="match status" value="1"/>
</dbReference>
<dbReference type="SUPFAM" id="SSF50715">
    <property type="entry name" value="Ribosomal protein L25-like"/>
    <property type="match status" value="1"/>
</dbReference>
<dbReference type="InterPro" id="IPR020056">
    <property type="entry name" value="Rbsml_bL25/Gln-tRNA_synth_N"/>
</dbReference>